<organism evidence="4 5">
    <name type="scientific">Teladorsagia circumcincta</name>
    <name type="common">Brown stomach worm</name>
    <name type="synonym">Ostertagia circumcincta</name>
    <dbReference type="NCBI Taxonomy" id="45464"/>
    <lineage>
        <taxon>Eukaryota</taxon>
        <taxon>Metazoa</taxon>
        <taxon>Ecdysozoa</taxon>
        <taxon>Nematoda</taxon>
        <taxon>Chromadorea</taxon>
        <taxon>Rhabditida</taxon>
        <taxon>Rhabditina</taxon>
        <taxon>Rhabditomorpha</taxon>
        <taxon>Strongyloidea</taxon>
        <taxon>Trichostrongylidae</taxon>
        <taxon>Teladorsagia</taxon>
    </lineage>
</organism>
<proteinExistence type="predicted"/>
<comment type="caution">
    <text evidence="1">Lacks conserved residue(s) required for the propagation of feature annotation.</text>
</comment>
<feature type="region of interest" description="Disordered" evidence="2">
    <location>
        <begin position="108"/>
        <end position="168"/>
    </location>
</feature>
<name>A0A2G9TRJ4_TELCI</name>
<feature type="compositionally biased region" description="Basic residues" evidence="2">
    <location>
        <begin position="157"/>
        <end position="168"/>
    </location>
</feature>
<dbReference type="PROSITE" id="PS51670">
    <property type="entry name" value="SHKT"/>
    <property type="match status" value="1"/>
</dbReference>
<feature type="domain" description="ShKT" evidence="3">
    <location>
        <begin position="3"/>
        <end position="38"/>
    </location>
</feature>
<sequence>TDCNDKNKDCPGSAARGLCHSIGGEKLQENCPLSCGLCDCRDFAPKDKNIDDEQTRLTVQFTFLITPEALCEPSKIENDLKWGAGKLYCNISTNPYPRWNEPPIISLESWSAGNGKKNSTSNPNTRKNKGDKKTRSGDDKKKKKDNIFCSSTNDSSKRKKVGRHKIDK</sequence>
<evidence type="ECO:0000313" key="4">
    <source>
        <dbReference type="EMBL" id="PIO60508.1"/>
    </source>
</evidence>
<keyword evidence="5" id="KW-1185">Reference proteome</keyword>
<dbReference type="InterPro" id="IPR003582">
    <property type="entry name" value="ShKT_dom"/>
</dbReference>
<evidence type="ECO:0000313" key="5">
    <source>
        <dbReference type="Proteomes" id="UP000230423"/>
    </source>
</evidence>
<feature type="compositionally biased region" description="Basic and acidic residues" evidence="2">
    <location>
        <begin position="131"/>
        <end position="140"/>
    </location>
</feature>
<dbReference type="Proteomes" id="UP000230423">
    <property type="component" value="Unassembled WGS sequence"/>
</dbReference>
<reference evidence="4 5" key="1">
    <citation type="submission" date="2015-09" db="EMBL/GenBank/DDBJ databases">
        <title>Draft genome of the parasitic nematode Teladorsagia circumcincta isolate WARC Sus (inbred).</title>
        <authorList>
            <person name="Mitreva M."/>
        </authorList>
    </citation>
    <scope>NUCLEOTIDE SEQUENCE [LARGE SCALE GENOMIC DNA]</scope>
    <source>
        <strain evidence="4 5">S</strain>
    </source>
</reference>
<dbReference type="SMART" id="SM00254">
    <property type="entry name" value="ShKT"/>
    <property type="match status" value="1"/>
</dbReference>
<gene>
    <name evidence="4" type="ORF">TELCIR_17994</name>
</gene>
<evidence type="ECO:0000256" key="1">
    <source>
        <dbReference type="PROSITE-ProRule" id="PRU01005"/>
    </source>
</evidence>
<feature type="non-terminal residue" evidence="4">
    <location>
        <position position="1"/>
    </location>
</feature>
<evidence type="ECO:0000259" key="3">
    <source>
        <dbReference type="PROSITE" id="PS51670"/>
    </source>
</evidence>
<dbReference type="AlphaFoldDB" id="A0A2G9TRJ4"/>
<feature type="compositionally biased region" description="Polar residues" evidence="2">
    <location>
        <begin position="108"/>
        <end position="125"/>
    </location>
</feature>
<accession>A0A2G9TRJ4</accession>
<dbReference type="Gene3D" id="1.10.10.1940">
    <property type="match status" value="1"/>
</dbReference>
<evidence type="ECO:0000256" key="2">
    <source>
        <dbReference type="SAM" id="MobiDB-lite"/>
    </source>
</evidence>
<dbReference type="EMBL" id="KZ355298">
    <property type="protein sequence ID" value="PIO60508.1"/>
    <property type="molecule type" value="Genomic_DNA"/>
</dbReference>
<protein>
    <submittedName>
        <fullName evidence="4">ShTK domain protein</fullName>
    </submittedName>
</protein>
<dbReference type="Pfam" id="PF01549">
    <property type="entry name" value="ShK"/>
    <property type="match status" value="1"/>
</dbReference>